<sequence length="104" mass="11957">MDLLCNAYSNASDHEDEEEEPPKRQRVSLSSPNPLKRHLPLSSHPSFNHQTQAPMPGRYISKRQRALMAPPLPLFLTRSCSVSIHAIWYPFLLFFLLFPLCNPN</sequence>
<reference evidence="3 4" key="1">
    <citation type="journal article" date="2010" name="Nature">
        <title>Genome sequence of the palaeopolyploid soybean.</title>
        <authorList>
            <person name="Schmutz J."/>
            <person name="Cannon S.B."/>
            <person name="Schlueter J."/>
            <person name="Ma J."/>
            <person name="Mitros T."/>
            <person name="Nelson W."/>
            <person name="Hyten D.L."/>
            <person name="Song Q."/>
            <person name="Thelen J.J."/>
            <person name="Cheng J."/>
            <person name="Xu D."/>
            <person name="Hellsten U."/>
            <person name="May G.D."/>
            <person name="Yu Y."/>
            <person name="Sakurai T."/>
            <person name="Umezawa T."/>
            <person name="Bhattacharyya M.K."/>
            <person name="Sandhu D."/>
            <person name="Valliyodan B."/>
            <person name="Lindquist E."/>
            <person name="Peto M."/>
            <person name="Grant D."/>
            <person name="Shu S."/>
            <person name="Goodstein D."/>
            <person name="Barry K."/>
            <person name="Futrell-Griggs M."/>
            <person name="Abernathy B."/>
            <person name="Du J."/>
            <person name="Tian Z."/>
            <person name="Zhu L."/>
            <person name="Gill N."/>
            <person name="Joshi T."/>
            <person name="Libault M."/>
            <person name="Sethuraman A."/>
            <person name="Zhang X.-C."/>
            <person name="Shinozaki K."/>
            <person name="Nguyen H.T."/>
            <person name="Wing R.A."/>
            <person name="Cregan P."/>
            <person name="Specht J."/>
            <person name="Grimwood J."/>
            <person name="Rokhsar D."/>
            <person name="Stacey G."/>
            <person name="Shoemaker R.C."/>
            <person name="Jackson S.A."/>
        </authorList>
    </citation>
    <scope>NUCLEOTIDE SEQUENCE [LARGE SCALE GENOMIC DNA]</scope>
    <source>
        <strain evidence="4">cv. Williams 82</strain>
        <tissue evidence="3">Callus</tissue>
    </source>
</reference>
<evidence type="ECO:0000313" key="4">
    <source>
        <dbReference type="EnsemblPlants" id="KRH25947"/>
    </source>
</evidence>
<evidence type="ECO:0000313" key="3">
    <source>
        <dbReference type="EMBL" id="KRH25947.1"/>
    </source>
</evidence>
<dbReference type="Proteomes" id="UP000008827">
    <property type="component" value="Chromosome 12"/>
</dbReference>
<dbReference type="STRING" id="3847.A0A0R0HFN2"/>
<evidence type="ECO:0000256" key="2">
    <source>
        <dbReference type="SAM" id="Phobius"/>
    </source>
</evidence>
<feature type="transmembrane region" description="Helical" evidence="2">
    <location>
        <begin position="72"/>
        <end position="98"/>
    </location>
</feature>
<reference evidence="3" key="3">
    <citation type="submission" date="2018-07" db="EMBL/GenBank/DDBJ databases">
        <title>WGS assembly of Glycine max.</title>
        <authorList>
            <person name="Schmutz J."/>
            <person name="Cannon S."/>
            <person name="Schlueter J."/>
            <person name="Ma J."/>
            <person name="Mitros T."/>
            <person name="Nelson W."/>
            <person name="Hyten D."/>
            <person name="Song Q."/>
            <person name="Thelen J."/>
            <person name="Cheng J."/>
            <person name="Xu D."/>
            <person name="Hellsten U."/>
            <person name="May G."/>
            <person name="Yu Y."/>
            <person name="Sakurai T."/>
            <person name="Umezawa T."/>
            <person name="Bhattacharyya M."/>
            <person name="Sandhu D."/>
            <person name="Valliyodan B."/>
            <person name="Lindquist E."/>
            <person name="Peto M."/>
            <person name="Grant D."/>
            <person name="Shu S."/>
            <person name="Goodstein D."/>
            <person name="Barry K."/>
            <person name="Futrell-Griggs M."/>
            <person name="Abernathy B."/>
            <person name="Du J."/>
            <person name="Tian Z."/>
            <person name="Zhu L."/>
            <person name="Gill N."/>
            <person name="Joshi T."/>
            <person name="Libault M."/>
            <person name="Sethuraman A."/>
            <person name="Zhang X."/>
            <person name="Shinozaki K."/>
            <person name="Nguyen H."/>
            <person name="Wing R."/>
            <person name="Cregan P."/>
            <person name="Specht J."/>
            <person name="Grimwood J."/>
            <person name="Rokhsar D."/>
            <person name="Stacey G."/>
            <person name="Shoemaker R."/>
            <person name="Jackson S."/>
        </authorList>
    </citation>
    <scope>NUCLEOTIDE SEQUENCE</scope>
    <source>
        <tissue evidence="3">Callus</tissue>
    </source>
</reference>
<feature type="region of interest" description="Disordered" evidence="1">
    <location>
        <begin position="1"/>
        <end position="55"/>
    </location>
</feature>
<evidence type="ECO:0000313" key="5">
    <source>
        <dbReference type="Proteomes" id="UP000008827"/>
    </source>
</evidence>
<dbReference type="EnsemblPlants" id="KRH25947">
    <property type="protein sequence ID" value="KRH25947"/>
    <property type="gene ID" value="GLYMA_12G141200"/>
</dbReference>
<dbReference type="EMBL" id="CM000845">
    <property type="protein sequence ID" value="KRH25947.1"/>
    <property type="molecule type" value="Genomic_DNA"/>
</dbReference>
<feature type="compositionally biased region" description="Polar residues" evidence="1">
    <location>
        <begin position="43"/>
        <end position="53"/>
    </location>
</feature>
<keyword evidence="5" id="KW-1185">Reference proteome</keyword>
<dbReference type="Gramene" id="KRH25947">
    <property type="protein sequence ID" value="KRH25947"/>
    <property type="gene ID" value="GLYMA_12G141200"/>
</dbReference>
<keyword evidence="2" id="KW-0472">Membrane</keyword>
<reference evidence="4" key="2">
    <citation type="submission" date="2018-02" db="UniProtKB">
        <authorList>
            <consortium name="EnsemblPlants"/>
        </authorList>
    </citation>
    <scope>IDENTIFICATION</scope>
    <source>
        <strain evidence="4">Williams 82</strain>
    </source>
</reference>
<dbReference type="AlphaFoldDB" id="A0A0R0HFN2"/>
<name>A0A0R0HFN2_SOYBN</name>
<protein>
    <submittedName>
        <fullName evidence="3 4">Uncharacterized protein</fullName>
    </submittedName>
</protein>
<dbReference type="InParanoid" id="A0A0R0HFN2"/>
<dbReference type="PaxDb" id="3847-GLYMA12G17523.1"/>
<dbReference type="OrthoDB" id="1189415at2759"/>
<gene>
    <name evidence="3" type="ORF">GLYMA_12G141200</name>
</gene>
<evidence type="ECO:0000256" key="1">
    <source>
        <dbReference type="SAM" id="MobiDB-lite"/>
    </source>
</evidence>
<accession>A0A0R0HFN2</accession>
<keyword evidence="2" id="KW-1133">Transmembrane helix</keyword>
<keyword evidence="2" id="KW-0812">Transmembrane</keyword>
<proteinExistence type="predicted"/>
<organism evidence="3">
    <name type="scientific">Glycine max</name>
    <name type="common">Soybean</name>
    <name type="synonym">Glycine hispida</name>
    <dbReference type="NCBI Taxonomy" id="3847"/>
    <lineage>
        <taxon>Eukaryota</taxon>
        <taxon>Viridiplantae</taxon>
        <taxon>Streptophyta</taxon>
        <taxon>Embryophyta</taxon>
        <taxon>Tracheophyta</taxon>
        <taxon>Spermatophyta</taxon>
        <taxon>Magnoliopsida</taxon>
        <taxon>eudicotyledons</taxon>
        <taxon>Gunneridae</taxon>
        <taxon>Pentapetalae</taxon>
        <taxon>rosids</taxon>
        <taxon>fabids</taxon>
        <taxon>Fabales</taxon>
        <taxon>Fabaceae</taxon>
        <taxon>Papilionoideae</taxon>
        <taxon>50 kb inversion clade</taxon>
        <taxon>NPAAA clade</taxon>
        <taxon>indigoferoid/millettioid clade</taxon>
        <taxon>Phaseoleae</taxon>
        <taxon>Glycine</taxon>
        <taxon>Glycine subgen. Soja</taxon>
    </lineage>
</organism>